<comment type="caution">
    <text evidence="1">The sequence shown here is derived from an EMBL/GenBank/DDBJ whole genome shotgun (WGS) entry which is preliminary data.</text>
</comment>
<sequence length="134" mass="15576">MKADGYKPTTKKIDMSQLFQILTVKSPEKYANKTLYEVLHDRNTWQEGVVNHLQREVERGEHLAFCLPRNVNMNSMKPQEMTYPKFEALKPEPKSCSKNQELAGSLMHRAVLDTEGKYVMLWTPGEEDITFEIQ</sequence>
<evidence type="ECO:0000313" key="1">
    <source>
        <dbReference type="EMBL" id="ROT68033.1"/>
    </source>
</evidence>
<proteinExistence type="predicted"/>
<dbReference type="Proteomes" id="UP000283509">
    <property type="component" value="Unassembled WGS sequence"/>
</dbReference>
<organism evidence="1 2">
    <name type="scientific">Penaeus vannamei</name>
    <name type="common">Whiteleg shrimp</name>
    <name type="synonym">Litopenaeus vannamei</name>
    <dbReference type="NCBI Taxonomy" id="6689"/>
    <lineage>
        <taxon>Eukaryota</taxon>
        <taxon>Metazoa</taxon>
        <taxon>Ecdysozoa</taxon>
        <taxon>Arthropoda</taxon>
        <taxon>Crustacea</taxon>
        <taxon>Multicrustacea</taxon>
        <taxon>Malacostraca</taxon>
        <taxon>Eumalacostraca</taxon>
        <taxon>Eucarida</taxon>
        <taxon>Decapoda</taxon>
        <taxon>Dendrobranchiata</taxon>
        <taxon>Penaeoidea</taxon>
        <taxon>Penaeidae</taxon>
        <taxon>Penaeus</taxon>
    </lineage>
</organism>
<dbReference type="AlphaFoldDB" id="A0A423SV39"/>
<feature type="non-terminal residue" evidence="1">
    <location>
        <position position="134"/>
    </location>
</feature>
<dbReference type="EMBL" id="QCYY01002724">
    <property type="protein sequence ID" value="ROT68033.1"/>
    <property type="molecule type" value="Genomic_DNA"/>
</dbReference>
<gene>
    <name evidence="1" type="ORF">C7M84_013854</name>
</gene>
<reference evidence="1 2" key="1">
    <citation type="submission" date="2018-04" db="EMBL/GenBank/DDBJ databases">
        <authorList>
            <person name="Zhang X."/>
            <person name="Yuan J."/>
            <person name="Li F."/>
            <person name="Xiang J."/>
        </authorList>
    </citation>
    <scope>NUCLEOTIDE SEQUENCE [LARGE SCALE GENOMIC DNA]</scope>
    <source>
        <tissue evidence="1">Muscle</tissue>
    </source>
</reference>
<keyword evidence="2" id="KW-1185">Reference proteome</keyword>
<dbReference type="OrthoDB" id="129121at2759"/>
<protein>
    <submittedName>
        <fullName evidence="1">Uncharacterized protein</fullName>
    </submittedName>
</protein>
<name>A0A423SV39_PENVA</name>
<evidence type="ECO:0000313" key="2">
    <source>
        <dbReference type="Proteomes" id="UP000283509"/>
    </source>
</evidence>
<accession>A0A423SV39</accession>
<reference evidence="1 2" key="2">
    <citation type="submission" date="2019-01" db="EMBL/GenBank/DDBJ databases">
        <title>The decoding of complex shrimp genome reveals the adaptation for benthos swimmer, frequently molting mechanism and breeding impact on genome.</title>
        <authorList>
            <person name="Sun Y."/>
            <person name="Gao Y."/>
            <person name="Yu Y."/>
        </authorList>
    </citation>
    <scope>NUCLEOTIDE SEQUENCE [LARGE SCALE GENOMIC DNA]</scope>
    <source>
        <tissue evidence="1">Muscle</tissue>
    </source>
</reference>